<evidence type="ECO:0000256" key="1">
    <source>
        <dbReference type="SAM" id="MobiDB-lite"/>
    </source>
</evidence>
<dbReference type="InterPro" id="IPR011333">
    <property type="entry name" value="SKP1/BTB/POZ_sf"/>
</dbReference>
<dbReference type="InterPro" id="IPR000210">
    <property type="entry name" value="BTB/POZ_dom"/>
</dbReference>
<protein>
    <recommendedName>
        <fullName evidence="2">BTB domain-containing protein</fullName>
    </recommendedName>
</protein>
<evidence type="ECO:0000313" key="3">
    <source>
        <dbReference type="EMBL" id="KAF9453369.1"/>
    </source>
</evidence>
<dbReference type="EMBL" id="MU151062">
    <property type="protein sequence ID" value="KAF9453369.1"/>
    <property type="molecule type" value="Genomic_DNA"/>
</dbReference>
<dbReference type="PROSITE" id="PS50097">
    <property type="entry name" value="BTB"/>
    <property type="match status" value="1"/>
</dbReference>
<dbReference type="CDD" id="cd18186">
    <property type="entry name" value="BTB_POZ_ZBTB_KLHL-like"/>
    <property type="match status" value="1"/>
</dbReference>
<dbReference type="SMART" id="SM00225">
    <property type="entry name" value="BTB"/>
    <property type="match status" value="1"/>
</dbReference>
<reference evidence="3" key="1">
    <citation type="submission" date="2020-11" db="EMBL/GenBank/DDBJ databases">
        <authorList>
            <consortium name="DOE Joint Genome Institute"/>
            <person name="Ahrendt S."/>
            <person name="Riley R."/>
            <person name="Andreopoulos W."/>
            <person name="Labutti K."/>
            <person name="Pangilinan J."/>
            <person name="Ruiz-Duenas F.J."/>
            <person name="Barrasa J.M."/>
            <person name="Sanchez-Garcia M."/>
            <person name="Camarero S."/>
            <person name="Miyauchi S."/>
            <person name="Serrano A."/>
            <person name="Linde D."/>
            <person name="Babiker R."/>
            <person name="Drula E."/>
            <person name="Ayuso-Fernandez I."/>
            <person name="Pacheco R."/>
            <person name="Padilla G."/>
            <person name="Ferreira P."/>
            <person name="Barriuso J."/>
            <person name="Kellner H."/>
            <person name="Castanera R."/>
            <person name="Alfaro M."/>
            <person name="Ramirez L."/>
            <person name="Pisabarro A.G."/>
            <person name="Kuo A."/>
            <person name="Tritt A."/>
            <person name="Lipzen A."/>
            <person name="He G."/>
            <person name="Yan M."/>
            <person name="Ng V."/>
            <person name="Cullen D."/>
            <person name="Martin F."/>
            <person name="Rosso M.-N."/>
            <person name="Henrissat B."/>
            <person name="Hibbett D."/>
            <person name="Martinez A.T."/>
            <person name="Grigoriev I.V."/>
        </authorList>
    </citation>
    <scope>NUCLEOTIDE SEQUENCE</scope>
    <source>
        <strain evidence="3">MF-IS2</strain>
    </source>
</reference>
<feature type="compositionally biased region" description="Polar residues" evidence="1">
    <location>
        <begin position="1"/>
        <end position="19"/>
    </location>
</feature>
<name>A0A9P6C9N8_9AGAR</name>
<sequence length="271" mass="31002">MDPNTTLIADPTNQNNDVTGVSDDPPKPIVHNQSFYFKDDPMAVFLVKNQLFKVHRHFLIKESEVFRNMFASPKAESTATEGTCDEQPILIPGVTVEEFETLLEFLYSPPHVNNKGTANEADAQKRREVNLRLLSISHRFLFDDIFKYVASQLPPQEIPVLERIRLGDKYRVQTWLSSAYEELLSRPEPLDEEEADALGISRVVCFIRAKEDMHRERLGIADANCKAQCNRAAHVERSWINQGFTPLRYPLPLSPTPVPIHTVVEKYFPEI</sequence>
<dbReference type="OrthoDB" id="3223751at2759"/>
<accession>A0A9P6C9N8</accession>
<evidence type="ECO:0000259" key="2">
    <source>
        <dbReference type="PROSITE" id="PS50097"/>
    </source>
</evidence>
<keyword evidence="4" id="KW-1185">Reference proteome</keyword>
<dbReference type="Gene3D" id="3.30.710.10">
    <property type="entry name" value="Potassium Channel Kv1.1, Chain A"/>
    <property type="match status" value="1"/>
</dbReference>
<dbReference type="SUPFAM" id="SSF54695">
    <property type="entry name" value="POZ domain"/>
    <property type="match status" value="1"/>
</dbReference>
<feature type="domain" description="BTB" evidence="2">
    <location>
        <begin position="41"/>
        <end position="108"/>
    </location>
</feature>
<comment type="caution">
    <text evidence="3">The sequence shown here is derived from an EMBL/GenBank/DDBJ whole genome shotgun (WGS) entry which is preliminary data.</text>
</comment>
<dbReference type="Pfam" id="PF00651">
    <property type="entry name" value="BTB"/>
    <property type="match status" value="1"/>
</dbReference>
<dbReference type="AlphaFoldDB" id="A0A9P6C9N8"/>
<feature type="region of interest" description="Disordered" evidence="1">
    <location>
        <begin position="1"/>
        <end position="25"/>
    </location>
</feature>
<evidence type="ECO:0000313" key="4">
    <source>
        <dbReference type="Proteomes" id="UP000807342"/>
    </source>
</evidence>
<proteinExistence type="predicted"/>
<gene>
    <name evidence="3" type="ORF">P691DRAFT_695060</name>
</gene>
<organism evidence="3 4">
    <name type="scientific">Macrolepiota fuliginosa MF-IS2</name>
    <dbReference type="NCBI Taxonomy" id="1400762"/>
    <lineage>
        <taxon>Eukaryota</taxon>
        <taxon>Fungi</taxon>
        <taxon>Dikarya</taxon>
        <taxon>Basidiomycota</taxon>
        <taxon>Agaricomycotina</taxon>
        <taxon>Agaricomycetes</taxon>
        <taxon>Agaricomycetidae</taxon>
        <taxon>Agaricales</taxon>
        <taxon>Agaricineae</taxon>
        <taxon>Agaricaceae</taxon>
        <taxon>Macrolepiota</taxon>
    </lineage>
</organism>
<dbReference type="Proteomes" id="UP000807342">
    <property type="component" value="Unassembled WGS sequence"/>
</dbReference>